<evidence type="ECO:0000256" key="7">
    <source>
        <dbReference type="ARBA" id="ARBA00022741"/>
    </source>
</evidence>
<dbReference type="Gene3D" id="1.10.8.60">
    <property type="match status" value="1"/>
</dbReference>
<keyword evidence="5 14" id="KW-0812">Transmembrane</keyword>
<feature type="active site" evidence="14">
    <location>
        <position position="434"/>
    </location>
</feature>
<comment type="subcellular location">
    <subcellularLocation>
        <location evidence="14">Cell membrane</location>
        <topology evidence="14">Multi-pass membrane protein</topology>
        <orientation evidence="14">Cytoplasmic side</orientation>
    </subcellularLocation>
    <subcellularLocation>
        <location evidence="1">Membrane</location>
    </subcellularLocation>
</comment>
<dbReference type="Gene3D" id="3.40.50.300">
    <property type="entry name" value="P-loop containing nucleotide triphosphate hydrolases"/>
    <property type="match status" value="1"/>
</dbReference>
<evidence type="ECO:0000256" key="4">
    <source>
        <dbReference type="ARBA" id="ARBA00022670"/>
    </source>
</evidence>
<evidence type="ECO:0000256" key="1">
    <source>
        <dbReference type="ARBA" id="ARBA00004370"/>
    </source>
</evidence>
<keyword evidence="8 14" id="KW-0378">Hydrolase</keyword>
<keyword evidence="4 14" id="KW-0645">Protease</keyword>
<dbReference type="Pfam" id="PF06480">
    <property type="entry name" value="FtsH_ext"/>
    <property type="match status" value="1"/>
</dbReference>
<keyword evidence="19" id="KW-1185">Reference proteome</keyword>
<comment type="similarity">
    <text evidence="2 14">In the C-terminal section; belongs to the peptidase M41 family.</text>
</comment>
<sequence length="653" mass="71390">MRVRVADLLQRVVILNDMAKNLILWLIIAAVLVTVMNNFSTPNEPQALNYSDFIEQVKEGRVERVTVDGFVIIGKRNDGETFKTVRPAIQDNGLIGDLINNNVVIEGKQPEQQSIWTQLLVASFPILVIIAVFMFFMRQMQGGAGGKGGPMSFGKSKARLLSEDQVKTTFTDVAGCDEAKEEVHELVEFLRDPGKFQRLGGRIPRGVLMVGPPGTGKTLLAKAIAGEAKVPFFTISGSDFVEMFVGVGASRVRDMFEQAKKHAPCIIFIDEIDAVGRHRGAGLGGGHDEREQTLNQLLVEMDGFEMNDGIIVIAATNRPDVLDPALLRPGRFDRQVVVGLPDIRGREQILKVHMRKVPVGDNVDPAVIARGTPGFSGADLANLVNEASLFAARANKRLVEMREFELAKDKIMMGAERKSMVMSEKEKLNTAYHEAGHAIVGRVVPEHDPVYKVSIIPRGRALGVTMFLPEEDRYSLSKRALVSQICSLFGGRIAEEMTLGFEGVTTGASNDIMRATQLARNMVTKWGLSEKLGPLMYAEEEGEVFLGRSAGSQHANVSGETAKLIDEEVRAIIDHCYGTAKQILSDNRDKLDMMAEALMKYETIDAEQIDDIMAGREPREPRDWQGGSGASGTPLSSEGGRPETPIGGPAGEH</sequence>
<feature type="transmembrane region" description="Helical" evidence="14">
    <location>
        <begin position="21"/>
        <end position="39"/>
    </location>
</feature>
<dbReference type="Pfam" id="PF01434">
    <property type="entry name" value="Peptidase_M41"/>
    <property type="match status" value="1"/>
</dbReference>
<feature type="transmembrane region" description="Helical" evidence="14">
    <location>
        <begin position="115"/>
        <end position="137"/>
    </location>
</feature>
<comment type="similarity">
    <text evidence="14">In the central section; belongs to the AAA ATPase family.</text>
</comment>
<feature type="region of interest" description="Disordered" evidence="16">
    <location>
        <begin position="615"/>
        <end position="653"/>
    </location>
</feature>
<dbReference type="PANTHER" id="PTHR23076:SF97">
    <property type="entry name" value="ATP-DEPENDENT ZINC METALLOPROTEASE YME1L1"/>
    <property type="match status" value="1"/>
</dbReference>
<evidence type="ECO:0000256" key="3">
    <source>
        <dbReference type="ARBA" id="ARBA00022475"/>
    </source>
</evidence>
<dbReference type="InterPro" id="IPR000642">
    <property type="entry name" value="Peptidase_M41"/>
</dbReference>
<feature type="binding site" evidence="14">
    <location>
        <position position="511"/>
    </location>
    <ligand>
        <name>Zn(2+)</name>
        <dbReference type="ChEBI" id="CHEBI:29105"/>
        <note>catalytic</note>
    </ligand>
</feature>
<comment type="similarity">
    <text evidence="15">Belongs to the AAA ATPase family.</text>
</comment>
<dbReference type="InterPro" id="IPR003959">
    <property type="entry name" value="ATPase_AAA_core"/>
</dbReference>
<evidence type="ECO:0000256" key="5">
    <source>
        <dbReference type="ARBA" id="ARBA00022692"/>
    </source>
</evidence>
<dbReference type="InterPro" id="IPR011546">
    <property type="entry name" value="Pept_M41_FtsH_extracell"/>
</dbReference>
<evidence type="ECO:0000259" key="17">
    <source>
        <dbReference type="SMART" id="SM00382"/>
    </source>
</evidence>
<dbReference type="GO" id="GO:0006508">
    <property type="term" value="P:proteolysis"/>
    <property type="evidence" value="ECO:0007669"/>
    <property type="project" value="UniProtKB-KW"/>
</dbReference>
<evidence type="ECO:0000256" key="13">
    <source>
        <dbReference type="ARBA" id="ARBA00023136"/>
    </source>
</evidence>
<dbReference type="SUPFAM" id="SSF52540">
    <property type="entry name" value="P-loop containing nucleoside triphosphate hydrolases"/>
    <property type="match status" value="1"/>
</dbReference>
<protein>
    <recommendedName>
        <fullName evidence="14">ATP-dependent zinc metalloprotease FtsH</fullName>
        <ecNumber evidence="14">3.4.24.-</ecNumber>
    </recommendedName>
</protein>
<evidence type="ECO:0000256" key="10">
    <source>
        <dbReference type="ARBA" id="ARBA00022840"/>
    </source>
</evidence>
<dbReference type="Pfam" id="PF17862">
    <property type="entry name" value="AAA_lid_3"/>
    <property type="match status" value="1"/>
</dbReference>
<evidence type="ECO:0000256" key="2">
    <source>
        <dbReference type="ARBA" id="ARBA00010044"/>
    </source>
</evidence>
<keyword evidence="3 14" id="KW-1003">Cell membrane</keyword>
<evidence type="ECO:0000256" key="14">
    <source>
        <dbReference type="HAMAP-Rule" id="MF_01458"/>
    </source>
</evidence>
<dbReference type="SUPFAM" id="SSF140990">
    <property type="entry name" value="FtsH protease domain-like"/>
    <property type="match status" value="1"/>
</dbReference>
<comment type="function">
    <text evidence="14">Acts as a processive, ATP-dependent zinc metallopeptidase for both cytoplasmic and membrane proteins. Plays a role in the quality control of integral membrane proteins.</text>
</comment>
<comment type="cofactor">
    <cofactor evidence="14">
        <name>Zn(2+)</name>
        <dbReference type="ChEBI" id="CHEBI:29105"/>
    </cofactor>
    <text evidence="14">Binds 1 zinc ion per subunit.</text>
</comment>
<feature type="binding site" evidence="14">
    <location>
        <begin position="211"/>
        <end position="218"/>
    </location>
    <ligand>
        <name>ATP</name>
        <dbReference type="ChEBI" id="CHEBI:30616"/>
    </ligand>
</feature>
<proteinExistence type="inferred from homology"/>
<dbReference type="PROSITE" id="PS00674">
    <property type="entry name" value="AAA"/>
    <property type="match status" value="1"/>
</dbReference>
<keyword evidence="13 14" id="KW-0472">Membrane</keyword>
<dbReference type="NCBIfam" id="TIGR01241">
    <property type="entry name" value="FtsH_fam"/>
    <property type="match status" value="1"/>
</dbReference>
<keyword evidence="6 14" id="KW-0479">Metal-binding</keyword>
<evidence type="ECO:0000256" key="15">
    <source>
        <dbReference type="RuleBase" id="RU003651"/>
    </source>
</evidence>
<reference evidence="18 19" key="1">
    <citation type="submission" date="2016-10" db="EMBL/GenBank/DDBJ databases">
        <authorList>
            <person name="Varghese N."/>
            <person name="Submissions S."/>
        </authorList>
    </citation>
    <scope>NUCLEOTIDE SEQUENCE [LARGE SCALE GENOMIC DNA]</scope>
    <source>
        <strain evidence="18 19">DSM 6083</strain>
    </source>
</reference>
<dbReference type="HAMAP" id="MF_01458">
    <property type="entry name" value="FtsH"/>
    <property type="match status" value="1"/>
</dbReference>
<keyword evidence="9 14" id="KW-0862">Zinc</keyword>
<dbReference type="EC" id="3.4.24.-" evidence="14"/>
<evidence type="ECO:0000256" key="6">
    <source>
        <dbReference type="ARBA" id="ARBA00022723"/>
    </source>
</evidence>
<accession>A0ABY0R6Q9</accession>
<dbReference type="InterPro" id="IPR003960">
    <property type="entry name" value="ATPase_AAA_CS"/>
</dbReference>
<keyword evidence="7 14" id="KW-0547">Nucleotide-binding</keyword>
<keyword evidence="11 14" id="KW-1133">Transmembrane helix</keyword>
<name>A0ABY0R6Q9_9GAMM</name>
<dbReference type="InterPro" id="IPR037219">
    <property type="entry name" value="Peptidase_M41-like"/>
</dbReference>
<dbReference type="EMBL" id="FNHO01000007">
    <property type="protein sequence ID" value="SDM66777.1"/>
    <property type="molecule type" value="Genomic_DNA"/>
</dbReference>
<organism evidence="18 19">
    <name type="scientific">Stutzerimonas balearica DSM 6083</name>
    <dbReference type="NCBI Taxonomy" id="1123016"/>
    <lineage>
        <taxon>Bacteria</taxon>
        <taxon>Pseudomonadati</taxon>
        <taxon>Pseudomonadota</taxon>
        <taxon>Gammaproteobacteria</taxon>
        <taxon>Pseudomonadales</taxon>
        <taxon>Pseudomonadaceae</taxon>
        <taxon>Stutzerimonas</taxon>
    </lineage>
</organism>
<dbReference type="PANTHER" id="PTHR23076">
    <property type="entry name" value="METALLOPROTEASE M41 FTSH"/>
    <property type="match status" value="1"/>
</dbReference>
<dbReference type="InterPro" id="IPR003593">
    <property type="entry name" value="AAA+_ATPase"/>
</dbReference>
<feature type="domain" description="AAA+ ATPase" evidence="17">
    <location>
        <begin position="203"/>
        <end position="342"/>
    </location>
</feature>
<evidence type="ECO:0000256" key="12">
    <source>
        <dbReference type="ARBA" id="ARBA00023049"/>
    </source>
</evidence>
<feature type="binding site" evidence="14">
    <location>
        <position position="433"/>
    </location>
    <ligand>
        <name>Zn(2+)</name>
        <dbReference type="ChEBI" id="CHEBI:29105"/>
        <note>catalytic</note>
    </ligand>
</feature>
<evidence type="ECO:0000256" key="16">
    <source>
        <dbReference type="SAM" id="MobiDB-lite"/>
    </source>
</evidence>
<dbReference type="CDD" id="cd19501">
    <property type="entry name" value="RecA-like_FtsH"/>
    <property type="match status" value="1"/>
</dbReference>
<evidence type="ECO:0000256" key="8">
    <source>
        <dbReference type="ARBA" id="ARBA00022801"/>
    </source>
</evidence>
<dbReference type="GO" id="GO:0008233">
    <property type="term" value="F:peptidase activity"/>
    <property type="evidence" value="ECO:0007669"/>
    <property type="project" value="UniProtKB-KW"/>
</dbReference>
<dbReference type="Proteomes" id="UP000182276">
    <property type="component" value="Unassembled WGS sequence"/>
</dbReference>
<comment type="caution">
    <text evidence="18">The sequence shown here is derived from an EMBL/GenBank/DDBJ whole genome shotgun (WGS) entry which is preliminary data.</text>
</comment>
<evidence type="ECO:0000256" key="11">
    <source>
        <dbReference type="ARBA" id="ARBA00022989"/>
    </source>
</evidence>
<gene>
    <name evidence="14" type="primary">ftsH</name>
    <name evidence="18" type="ORF">SAMN05660875_10768</name>
</gene>
<comment type="subunit">
    <text evidence="14">Homohexamer.</text>
</comment>
<dbReference type="InterPro" id="IPR027417">
    <property type="entry name" value="P-loop_NTPase"/>
</dbReference>
<evidence type="ECO:0000256" key="9">
    <source>
        <dbReference type="ARBA" id="ARBA00022833"/>
    </source>
</evidence>
<dbReference type="Gene3D" id="3.30.720.210">
    <property type="match status" value="1"/>
</dbReference>
<dbReference type="SMART" id="SM00382">
    <property type="entry name" value="AAA"/>
    <property type="match status" value="1"/>
</dbReference>
<dbReference type="InterPro" id="IPR041569">
    <property type="entry name" value="AAA_lid_3"/>
</dbReference>
<dbReference type="Pfam" id="PF00004">
    <property type="entry name" value="AAA"/>
    <property type="match status" value="1"/>
</dbReference>
<feature type="binding site" evidence="14">
    <location>
        <position position="437"/>
    </location>
    <ligand>
        <name>Zn(2+)</name>
        <dbReference type="ChEBI" id="CHEBI:29105"/>
        <note>catalytic</note>
    </ligand>
</feature>
<keyword evidence="10 14" id="KW-0067">ATP-binding</keyword>
<dbReference type="InterPro" id="IPR005936">
    <property type="entry name" value="FtsH"/>
</dbReference>
<keyword evidence="12 14" id="KW-0482">Metalloprotease</keyword>
<evidence type="ECO:0000313" key="18">
    <source>
        <dbReference type="EMBL" id="SDM66777.1"/>
    </source>
</evidence>
<evidence type="ECO:0000313" key="19">
    <source>
        <dbReference type="Proteomes" id="UP000182276"/>
    </source>
</evidence>
<dbReference type="Gene3D" id="1.20.58.760">
    <property type="entry name" value="Peptidase M41"/>
    <property type="match status" value="1"/>
</dbReference>